<dbReference type="InterPro" id="IPR012340">
    <property type="entry name" value="NA-bd_OB-fold"/>
</dbReference>
<dbReference type="AlphaFoldDB" id="A0A1H6TIN4"/>
<dbReference type="Gene3D" id="2.40.50.140">
    <property type="entry name" value="Nucleic acid-binding proteins"/>
    <property type="match status" value="1"/>
</dbReference>
<reference evidence="5 6" key="1">
    <citation type="submission" date="2016-10" db="EMBL/GenBank/DDBJ databases">
        <authorList>
            <person name="de Groot N.N."/>
        </authorList>
    </citation>
    <scope>NUCLEOTIDE SEQUENCE [LARGE SCALE GENOMIC DNA]</scope>
    <source>
        <strain evidence="5 6">DSM 19938</strain>
    </source>
</reference>
<evidence type="ECO:0000256" key="4">
    <source>
        <dbReference type="ARBA" id="ARBA00023136"/>
    </source>
</evidence>
<evidence type="ECO:0000313" key="5">
    <source>
        <dbReference type="EMBL" id="SEI76075.1"/>
    </source>
</evidence>
<evidence type="ECO:0000256" key="3">
    <source>
        <dbReference type="ARBA" id="ARBA00022748"/>
    </source>
</evidence>
<organism evidence="5 6">
    <name type="scientific">Dyadobacter koreensis</name>
    <dbReference type="NCBI Taxonomy" id="408657"/>
    <lineage>
        <taxon>Bacteria</taxon>
        <taxon>Pseudomonadati</taxon>
        <taxon>Bacteroidota</taxon>
        <taxon>Cytophagia</taxon>
        <taxon>Cytophagales</taxon>
        <taxon>Spirosomataceae</taxon>
        <taxon>Dyadobacter</taxon>
    </lineage>
</organism>
<keyword evidence="2" id="KW-0408">Iron</keyword>
<dbReference type="Pfam" id="PF03100">
    <property type="entry name" value="CcmE"/>
    <property type="match status" value="1"/>
</dbReference>
<dbReference type="OrthoDB" id="1524250at2"/>
<gene>
    <name evidence="5" type="ORF">SAMN04487995_2071</name>
</gene>
<dbReference type="InterPro" id="IPR036127">
    <property type="entry name" value="CcmE-like_sf"/>
</dbReference>
<evidence type="ECO:0000256" key="1">
    <source>
        <dbReference type="ARBA" id="ARBA00004370"/>
    </source>
</evidence>
<dbReference type="GO" id="GO:0005886">
    <property type="term" value="C:plasma membrane"/>
    <property type="evidence" value="ECO:0007669"/>
    <property type="project" value="InterPro"/>
</dbReference>
<comment type="subcellular location">
    <subcellularLocation>
        <location evidence="1">Membrane</location>
    </subcellularLocation>
</comment>
<dbReference type="Proteomes" id="UP000199532">
    <property type="component" value="Unassembled WGS sequence"/>
</dbReference>
<dbReference type="STRING" id="408657.SAMN04487995_2071"/>
<keyword evidence="6" id="KW-1185">Reference proteome</keyword>
<dbReference type="GO" id="GO:0017003">
    <property type="term" value="P:protein-heme linkage"/>
    <property type="evidence" value="ECO:0007669"/>
    <property type="project" value="InterPro"/>
</dbReference>
<dbReference type="RefSeq" id="WP_090335081.1">
    <property type="nucleotide sequence ID" value="NZ_FNXY01000003.1"/>
</dbReference>
<dbReference type="InterPro" id="IPR004329">
    <property type="entry name" value="CcmE"/>
</dbReference>
<dbReference type="GO" id="GO:0017004">
    <property type="term" value="P:cytochrome complex assembly"/>
    <property type="evidence" value="ECO:0007669"/>
    <property type="project" value="UniProtKB-KW"/>
</dbReference>
<protein>
    <submittedName>
        <fullName evidence="5">Cytochrome c-type biogenesis protein CcmE</fullName>
    </submittedName>
</protein>
<dbReference type="GO" id="GO:0020037">
    <property type="term" value="F:heme binding"/>
    <property type="evidence" value="ECO:0007669"/>
    <property type="project" value="InterPro"/>
</dbReference>
<dbReference type="EMBL" id="FNXY01000003">
    <property type="protein sequence ID" value="SEI76075.1"/>
    <property type="molecule type" value="Genomic_DNA"/>
</dbReference>
<keyword evidence="2" id="KW-0349">Heme</keyword>
<keyword evidence="2" id="KW-0479">Metal-binding</keyword>
<keyword evidence="4" id="KW-0472">Membrane</keyword>
<accession>A0A1H6TIN4</accession>
<evidence type="ECO:0000256" key="2">
    <source>
        <dbReference type="ARBA" id="ARBA00022617"/>
    </source>
</evidence>
<evidence type="ECO:0000313" key="6">
    <source>
        <dbReference type="Proteomes" id="UP000199532"/>
    </source>
</evidence>
<name>A0A1H6TIN4_9BACT</name>
<proteinExistence type="predicted"/>
<keyword evidence="3" id="KW-0201">Cytochrome c-type biogenesis</keyword>
<sequence>MKKIQLLGLIIIAVAIGIIVSTAGDASTYVDFGKAKEMAEDGDTESIHVVGKLPKNSAGQIVDMQYHPEIDPNYFEFSLIDNKNMVQKVVYRSTKPQDFDKSEQVVVVGKMENGTFAAEKILMKCPSKYENGKMETTEATASKS</sequence>
<dbReference type="SUPFAM" id="SSF82093">
    <property type="entry name" value="Heme chaperone CcmE"/>
    <property type="match status" value="1"/>
</dbReference>